<name>A0A1R3X4U0_9BACT</name>
<protein>
    <submittedName>
        <fullName evidence="1">Uncharacterized protein</fullName>
    </submittedName>
</protein>
<organism evidence="1 2">
    <name type="scientific">Pontibacter indicus</name>
    <dbReference type="NCBI Taxonomy" id="1317125"/>
    <lineage>
        <taxon>Bacteria</taxon>
        <taxon>Pseudomonadati</taxon>
        <taxon>Bacteroidota</taxon>
        <taxon>Cytophagia</taxon>
        <taxon>Cytophagales</taxon>
        <taxon>Hymenobacteraceae</taxon>
        <taxon>Pontibacter</taxon>
    </lineage>
</organism>
<dbReference type="Proteomes" id="UP000187181">
    <property type="component" value="Unassembled WGS sequence"/>
</dbReference>
<dbReference type="STRING" id="1317125.SAMN05444128_1576"/>
<evidence type="ECO:0000313" key="1">
    <source>
        <dbReference type="EMBL" id="SIT85646.1"/>
    </source>
</evidence>
<evidence type="ECO:0000313" key="2">
    <source>
        <dbReference type="Proteomes" id="UP000187181"/>
    </source>
</evidence>
<dbReference type="EMBL" id="FTPP01000001">
    <property type="protein sequence ID" value="SIT85646.1"/>
    <property type="molecule type" value="Genomic_DNA"/>
</dbReference>
<keyword evidence="2" id="KW-1185">Reference proteome</keyword>
<proteinExistence type="predicted"/>
<dbReference type="AlphaFoldDB" id="A0A1R3X4U0"/>
<gene>
    <name evidence="1" type="ORF">SAMN05444128_1576</name>
</gene>
<reference evidence="2" key="1">
    <citation type="submission" date="2017-01" db="EMBL/GenBank/DDBJ databases">
        <authorList>
            <person name="Varghese N."/>
            <person name="Submissions S."/>
        </authorList>
    </citation>
    <scope>NUCLEOTIDE SEQUENCE [LARGE SCALE GENOMIC DNA]</scope>
    <source>
        <strain evidence="2">LP100</strain>
    </source>
</reference>
<sequence length="49" mass="5564">MGLIVHKNPVNPQILKILILTKYTNTLFPIFVQPFTHTGNKNSAKTKNE</sequence>
<accession>A0A1R3X4U0</accession>